<reference evidence="3" key="1">
    <citation type="submission" date="2017-11" db="EMBL/GenBank/DDBJ databases">
        <authorList>
            <person name="Watanabe M."/>
            <person name="Kojima H."/>
        </authorList>
    </citation>
    <scope>NUCLEOTIDE SEQUENCE [LARGE SCALE GENOMIC DNA]</scope>
    <source>
        <strain evidence="3">Tokyo 01</strain>
    </source>
</reference>
<dbReference type="PRINTS" id="PR01994">
    <property type="entry name" value="ANTIREPRESSR"/>
</dbReference>
<protein>
    <recommendedName>
        <fullName evidence="1">Antirepressor protein ant N-terminal domain-containing protein</fullName>
    </recommendedName>
</protein>
<keyword evidence="3" id="KW-1185">Reference proteome</keyword>
<dbReference type="OrthoDB" id="5472243at2"/>
<dbReference type="EMBL" id="BEXT01000001">
    <property type="protein sequence ID" value="GBC63631.1"/>
    <property type="molecule type" value="Genomic_DNA"/>
</dbReference>
<name>A0A401G379_9BACT</name>
<gene>
    <name evidence="2" type="ORF">DENIS_4629</name>
</gene>
<sequence>MTKNSIPQVRPENQPVPVDFHGTSLLTAQKNEIVYVAMKPIVEDMGLDWSRQRKKISTSSRYGHMAIPLQTPGGIQEMLCIPLRKLNGWLFSVNPNKVRQAIRKKVELYQEECFIALYEYWHKGIAVNPRKNTAPRIIRYQNYPPIFIQDNALYADTHHLHTCLQPREPYDEWLDKHFRRYLTYHSFPLCPEQPDDPARIAYLILLSQAKSVSRHHITQQGAETLEYFSRFEQNFTEVALDTGLKNAIADAFSGKEVSHQR</sequence>
<evidence type="ECO:0000313" key="2">
    <source>
        <dbReference type="EMBL" id="GBC63631.1"/>
    </source>
</evidence>
<dbReference type="Proteomes" id="UP000288096">
    <property type="component" value="Unassembled WGS sequence"/>
</dbReference>
<dbReference type="AlphaFoldDB" id="A0A401G379"/>
<feature type="domain" description="Antirepressor protein ant N-terminal" evidence="1">
    <location>
        <begin position="18"/>
        <end position="126"/>
    </location>
</feature>
<proteinExistence type="predicted"/>
<evidence type="ECO:0000313" key="3">
    <source>
        <dbReference type="Proteomes" id="UP000288096"/>
    </source>
</evidence>
<dbReference type="Pfam" id="PF10547">
    <property type="entry name" value="P22_AR_N"/>
    <property type="match status" value="1"/>
</dbReference>
<accession>A0A401G379</accession>
<organism evidence="2 3">
    <name type="scientific">Desulfonema ishimotonii</name>
    <dbReference type="NCBI Taxonomy" id="45657"/>
    <lineage>
        <taxon>Bacteria</taxon>
        <taxon>Pseudomonadati</taxon>
        <taxon>Thermodesulfobacteriota</taxon>
        <taxon>Desulfobacteria</taxon>
        <taxon>Desulfobacterales</taxon>
        <taxon>Desulfococcaceae</taxon>
        <taxon>Desulfonema</taxon>
    </lineage>
</organism>
<evidence type="ECO:0000259" key="1">
    <source>
        <dbReference type="Pfam" id="PF10547"/>
    </source>
</evidence>
<reference evidence="3" key="2">
    <citation type="submission" date="2019-01" db="EMBL/GenBank/DDBJ databases">
        <title>Genome sequence of Desulfonema ishimotonii strain Tokyo 01.</title>
        <authorList>
            <person name="Fukui M."/>
        </authorList>
    </citation>
    <scope>NUCLEOTIDE SEQUENCE [LARGE SCALE GENOMIC DNA]</scope>
    <source>
        <strain evidence="3">Tokyo 01</strain>
    </source>
</reference>
<dbReference type="InterPro" id="IPR018875">
    <property type="entry name" value="Antirepressor_Ant_N"/>
</dbReference>
<dbReference type="RefSeq" id="WP_124330680.1">
    <property type="nucleotide sequence ID" value="NZ_BEXT01000001.1"/>
</dbReference>
<comment type="caution">
    <text evidence="2">The sequence shown here is derived from an EMBL/GenBank/DDBJ whole genome shotgun (WGS) entry which is preliminary data.</text>
</comment>